<dbReference type="AlphaFoldDB" id="A0A7C8N9M3"/>
<feature type="region of interest" description="Disordered" evidence="1">
    <location>
        <begin position="1"/>
        <end position="26"/>
    </location>
</feature>
<gene>
    <name evidence="2" type="ORF">GQX73_g3529</name>
</gene>
<dbReference type="EMBL" id="WUBL01000028">
    <property type="protein sequence ID" value="KAF2970077.1"/>
    <property type="molecule type" value="Genomic_DNA"/>
</dbReference>
<feature type="region of interest" description="Disordered" evidence="1">
    <location>
        <begin position="64"/>
        <end position="116"/>
    </location>
</feature>
<name>A0A7C8N9M3_9PEZI</name>
<dbReference type="OrthoDB" id="5413827at2759"/>
<dbReference type="InParanoid" id="A0A7C8N9M3"/>
<feature type="compositionally biased region" description="Basic residues" evidence="1">
    <location>
        <begin position="72"/>
        <end position="95"/>
    </location>
</feature>
<organism evidence="2 3">
    <name type="scientific">Xylaria multiplex</name>
    <dbReference type="NCBI Taxonomy" id="323545"/>
    <lineage>
        <taxon>Eukaryota</taxon>
        <taxon>Fungi</taxon>
        <taxon>Dikarya</taxon>
        <taxon>Ascomycota</taxon>
        <taxon>Pezizomycotina</taxon>
        <taxon>Sordariomycetes</taxon>
        <taxon>Xylariomycetidae</taxon>
        <taxon>Xylariales</taxon>
        <taxon>Xylariaceae</taxon>
        <taxon>Xylaria</taxon>
    </lineage>
</organism>
<dbReference type="Proteomes" id="UP000481858">
    <property type="component" value="Unassembled WGS sequence"/>
</dbReference>
<feature type="compositionally biased region" description="Polar residues" evidence="1">
    <location>
        <begin position="467"/>
        <end position="481"/>
    </location>
</feature>
<evidence type="ECO:0000256" key="1">
    <source>
        <dbReference type="SAM" id="MobiDB-lite"/>
    </source>
</evidence>
<sequence>MPRPKKSATSEEAALTPAQERRQAREEAICETRKRRARYGETPALVGENISIFSKGLFTRQRPANPAYDYRAKKRKVSDRKKPARRPHWEKKSKSKQPSPPPVSLAVISPVDTPPADQSPVSAVCHFMNIPPEIRDEILRYLLLWPHEIIVFRGWSRVYPRSRPRLDLSILCTCMALRDQGLLILFGENTFTYDLRDPAAAHDHTNPVLEKVFGDSVVPIDEYGHLIRHAQVKVHRSRIGFREHRQNFERAILRFLPGSGLAHDANLHTLTLEVPAENYEDLNWVSDGKKPDDVPICKYLRNDTRVGNALFKLKVQWIRILAWDRYGDCWETGVDMRYFAKDQQMKLEHKALKRDNTNSTVDTTGDRCAAGDTSATTCYRMNDIGAMEKAWDRGVDDAVNGLRGLAWRVECLVREPDRARQLGLWRPATTHKIRGLESNYEDELVSLPSDWSEPSFPTNMRSRRSRTASSHPSSYINPSTKVRNESVAKSKPRSGAKAKTRGKASSDGLNVFNAGDAARESRLLEAQHGIQENEAESDRGGMLTEEWLENMLEDESEDIRTLGLGLIALHNTVGAEKH</sequence>
<evidence type="ECO:0000313" key="3">
    <source>
        <dbReference type="Proteomes" id="UP000481858"/>
    </source>
</evidence>
<feature type="compositionally biased region" description="Basic residues" evidence="1">
    <location>
        <begin position="490"/>
        <end position="502"/>
    </location>
</feature>
<comment type="caution">
    <text evidence="2">The sequence shown here is derived from an EMBL/GenBank/DDBJ whole genome shotgun (WGS) entry which is preliminary data.</text>
</comment>
<keyword evidence="3" id="KW-1185">Reference proteome</keyword>
<reference evidence="2 3" key="1">
    <citation type="submission" date="2019-12" db="EMBL/GenBank/DDBJ databases">
        <title>Draft genome sequence of the ascomycete Xylaria multiplex DSM 110363.</title>
        <authorList>
            <person name="Buettner E."/>
            <person name="Kellner H."/>
        </authorList>
    </citation>
    <scope>NUCLEOTIDE SEQUENCE [LARGE SCALE GENOMIC DNA]</scope>
    <source>
        <strain evidence="2 3">DSM 110363</strain>
    </source>
</reference>
<evidence type="ECO:0008006" key="4">
    <source>
        <dbReference type="Google" id="ProtNLM"/>
    </source>
</evidence>
<proteinExistence type="predicted"/>
<evidence type="ECO:0000313" key="2">
    <source>
        <dbReference type="EMBL" id="KAF2970077.1"/>
    </source>
</evidence>
<protein>
    <recommendedName>
        <fullName evidence="4">F-box domain-containing protein</fullName>
    </recommendedName>
</protein>
<accession>A0A7C8N9M3</accession>
<feature type="region of interest" description="Disordered" evidence="1">
    <location>
        <begin position="447"/>
        <end position="511"/>
    </location>
</feature>